<dbReference type="InterPro" id="IPR023168">
    <property type="entry name" value="GatB_Yqey_C_2"/>
</dbReference>
<dbReference type="GO" id="GO:0016884">
    <property type="term" value="F:carbon-nitrogen ligase activity, with glutamine as amido-N-donor"/>
    <property type="evidence" value="ECO:0007669"/>
    <property type="project" value="InterPro"/>
</dbReference>
<evidence type="ECO:0000313" key="1">
    <source>
        <dbReference type="EMBL" id="KKS04936.1"/>
    </source>
</evidence>
<dbReference type="SUPFAM" id="SSF89095">
    <property type="entry name" value="GatB/YqeY motif"/>
    <property type="match status" value="1"/>
</dbReference>
<sequence length="150" mass="16698">MAKLFDQISQDLNTALKQRDAARVSTLRYLISHLNNARIAKGGDLNDDNVTLEIVKDAKRHKESIEAFDKAKRQDLVNQESSQLKILEEYLPAQLNDNEIAKIVDETIALLGQVGLGDMAKVMGQVMAKVKDQADGAKVAEIVRNRLTQK</sequence>
<gene>
    <name evidence="1" type="ORF">UU56_C0002G0076</name>
</gene>
<dbReference type="Proteomes" id="UP000034493">
    <property type="component" value="Unassembled WGS sequence"/>
</dbReference>
<dbReference type="InterPro" id="IPR003789">
    <property type="entry name" value="Asn/Gln_tRNA_amidoTrase-B-like"/>
</dbReference>
<dbReference type="AlphaFoldDB" id="A0A0G0Y660"/>
<comment type="caution">
    <text evidence="1">The sequence shown here is derived from an EMBL/GenBank/DDBJ whole genome shotgun (WGS) entry which is preliminary data.</text>
</comment>
<dbReference type="EMBL" id="LCBC01000002">
    <property type="protein sequence ID" value="KKS04936.1"/>
    <property type="molecule type" value="Genomic_DNA"/>
</dbReference>
<dbReference type="InterPro" id="IPR042184">
    <property type="entry name" value="YqeY/Aim41_N"/>
</dbReference>
<dbReference type="Pfam" id="PF09424">
    <property type="entry name" value="YqeY"/>
    <property type="match status" value="1"/>
</dbReference>
<organism evidence="1 2">
    <name type="scientific">Candidatus Curtissbacteria bacterium GW2011_GWA2_41_24</name>
    <dbReference type="NCBI Taxonomy" id="1618411"/>
    <lineage>
        <taxon>Bacteria</taxon>
        <taxon>Candidatus Curtissiibacteriota</taxon>
    </lineage>
</organism>
<dbReference type="Gene3D" id="1.10.10.410">
    <property type="match status" value="1"/>
</dbReference>
<dbReference type="PANTHER" id="PTHR28055">
    <property type="entry name" value="ALTERED INHERITANCE OF MITOCHONDRIA PROTEIN 41, MITOCHONDRIAL"/>
    <property type="match status" value="1"/>
</dbReference>
<dbReference type="Gene3D" id="1.10.1510.10">
    <property type="entry name" value="Uncharacterised protein YqeY/AIM41 PF09424, N-terminal domain"/>
    <property type="match status" value="1"/>
</dbReference>
<dbReference type="PANTHER" id="PTHR28055:SF1">
    <property type="entry name" value="ALTERED INHERITANCE OF MITOCHONDRIA PROTEIN 41, MITOCHONDRIAL"/>
    <property type="match status" value="1"/>
</dbReference>
<protein>
    <recommendedName>
        <fullName evidence="3">GatB/YqeY domain-containing protein</fullName>
    </recommendedName>
</protein>
<dbReference type="InterPro" id="IPR019004">
    <property type="entry name" value="YqeY/Aim41"/>
</dbReference>
<name>A0A0G0Y660_9BACT</name>
<evidence type="ECO:0000313" key="2">
    <source>
        <dbReference type="Proteomes" id="UP000034493"/>
    </source>
</evidence>
<reference evidence="1 2" key="1">
    <citation type="journal article" date="2015" name="Nature">
        <title>rRNA introns, odd ribosomes, and small enigmatic genomes across a large radiation of phyla.</title>
        <authorList>
            <person name="Brown C.T."/>
            <person name="Hug L.A."/>
            <person name="Thomas B.C."/>
            <person name="Sharon I."/>
            <person name="Castelle C.J."/>
            <person name="Singh A."/>
            <person name="Wilkins M.J."/>
            <person name="Williams K.H."/>
            <person name="Banfield J.F."/>
        </authorList>
    </citation>
    <scope>NUCLEOTIDE SEQUENCE [LARGE SCALE GENOMIC DNA]</scope>
</reference>
<accession>A0A0G0Y660</accession>
<proteinExistence type="predicted"/>
<evidence type="ECO:0008006" key="3">
    <source>
        <dbReference type="Google" id="ProtNLM"/>
    </source>
</evidence>